<evidence type="ECO:0000313" key="6">
    <source>
        <dbReference type="Proteomes" id="UP000294599"/>
    </source>
</evidence>
<dbReference type="SUPFAM" id="SSF52540">
    <property type="entry name" value="P-loop containing nucleoside triphosphate hydrolases"/>
    <property type="match status" value="1"/>
</dbReference>
<dbReference type="InterPro" id="IPR027417">
    <property type="entry name" value="P-loop_NTPase"/>
</dbReference>
<organism evidence="5 6">
    <name type="scientific">Pseudofulvimonas gallinarii</name>
    <dbReference type="NCBI Taxonomy" id="634155"/>
    <lineage>
        <taxon>Bacteria</taxon>
        <taxon>Pseudomonadati</taxon>
        <taxon>Pseudomonadota</taxon>
        <taxon>Gammaproteobacteria</taxon>
        <taxon>Lysobacterales</taxon>
        <taxon>Rhodanobacteraceae</taxon>
        <taxon>Pseudofulvimonas</taxon>
    </lineage>
</organism>
<dbReference type="InterPro" id="IPR003439">
    <property type="entry name" value="ABC_transporter-like_ATP-bd"/>
</dbReference>
<keyword evidence="2" id="KW-0547">Nucleotide-binding</keyword>
<dbReference type="PROSITE" id="PS00211">
    <property type="entry name" value="ABC_TRANSPORTER_1"/>
    <property type="match status" value="1"/>
</dbReference>
<dbReference type="InterPro" id="IPR017871">
    <property type="entry name" value="ABC_transporter-like_CS"/>
</dbReference>
<accession>A0A4R3LMV3</accession>
<dbReference type="EMBL" id="SMAF01000006">
    <property type="protein sequence ID" value="TCS99186.1"/>
    <property type="molecule type" value="Genomic_DNA"/>
</dbReference>
<name>A0A4R3LMV3_9GAMM</name>
<evidence type="ECO:0000256" key="2">
    <source>
        <dbReference type="ARBA" id="ARBA00022741"/>
    </source>
</evidence>
<keyword evidence="6" id="KW-1185">Reference proteome</keyword>
<dbReference type="GO" id="GO:0005524">
    <property type="term" value="F:ATP binding"/>
    <property type="evidence" value="ECO:0007669"/>
    <property type="project" value="UniProtKB-KW"/>
</dbReference>
<dbReference type="Gene3D" id="3.40.50.300">
    <property type="entry name" value="P-loop containing nucleotide triphosphate hydrolases"/>
    <property type="match status" value="1"/>
</dbReference>
<dbReference type="Proteomes" id="UP000294599">
    <property type="component" value="Unassembled WGS sequence"/>
</dbReference>
<comment type="caution">
    <text evidence="5">The sequence shown here is derived from an EMBL/GenBank/DDBJ whole genome shotgun (WGS) entry which is preliminary data.</text>
</comment>
<keyword evidence="1" id="KW-0813">Transport</keyword>
<evidence type="ECO:0000256" key="3">
    <source>
        <dbReference type="ARBA" id="ARBA00022840"/>
    </source>
</evidence>
<gene>
    <name evidence="5" type="ORF">EDC25_10624</name>
</gene>
<proteinExistence type="predicted"/>
<dbReference type="PANTHER" id="PTHR43023">
    <property type="entry name" value="PROTEIN TRIGALACTOSYLDIACYLGLYCEROL 3, CHLOROPLASTIC"/>
    <property type="match status" value="1"/>
</dbReference>
<keyword evidence="3 5" id="KW-0067">ATP-binding</keyword>
<evidence type="ECO:0000256" key="1">
    <source>
        <dbReference type="ARBA" id="ARBA00022448"/>
    </source>
</evidence>
<dbReference type="AlphaFoldDB" id="A0A4R3LMV3"/>
<dbReference type="GO" id="GO:0016887">
    <property type="term" value="F:ATP hydrolysis activity"/>
    <property type="evidence" value="ECO:0007669"/>
    <property type="project" value="InterPro"/>
</dbReference>
<evidence type="ECO:0000259" key="4">
    <source>
        <dbReference type="PROSITE" id="PS50893"/>
    </source>
</evidence>
<evidence type="ECO:0000313" key="5">
    <source>
        <dbReference type="EMBL" id="TCS99186.1"/>
    </source>
</evidence>
<dbReference type="InterPro" id="IPR003593">
    <property type="entry name" value="AAA+_ATPase"/>
</dbReference>
<dbReference type="Pfam" id="PF00005">
    <property type="entry name" value="ABC_tran"/>
    <property type="match status" value="1"/>
</dbReference>
<protein>
    <submittedName>
        <fullName evidence="5">Phospholipid/cholesterol/gamma-HCH transport system ATP-binding protein</fullName>
    </submittedName>
</protein>
<dbReference type="PROSITE" id="PS50893">
    <property type="entry name" value="ABC_TRANSPORTER_2"/>
    <property type="match status" value="1"/>
</dbReference>
<sequence>MLNAVTGRRGRYGTLTRFPPTQVQALNDAIANSRGEPVAAPVVRVRDLATRLGDKRIFDGVTFDVPAGSVLALMGPSGTGKTTLLRHLTGQQPYDAGSVQVFGQEVAALTHRDLYALRRRMGMLFQHGALLTDLSVFDNVAFPLRENTDLPERLIRTLVLMKLQAVGLRGAAGLMPSELSGGMARRVALARAIALDPALILYDEPFVGLDPIAVAAVVELIRTLNRTLGLTSIVVAHEIEHLRRVADRLVVLSGGKVIAQGAVDDVLADPSPMVRQFLQGLSDGPVPFHYPAAPLAGDFGLERGR</sequence>
<reference evidence="5 6" key="1">
    <citation type="submission" date="2019-03" db="EMBL/GenBank/DDBJ databases">
        <title>Genomic Encyclopedia of Type Strains, Phase IV (KMG-IV): sequencing the most valuable type-strain genomes for metagenomic binning, comparative biology and taxonomic classification.</title>
        <authorList>
            <person name="Goeker M."/>
        </authorList>
    </citation>
    <scope>NUCLEOTIDE SEQUENCE [LARGE SCALE GENOMIC DNA]</scope>
    <source>
        <strain evidence="5 6">DSM 21944</strain>
    </source>
</reference>
<dbReference type="PANTHER" id="PTHR43023:SF6">
    <property type="entry name" value="INTERMEMBRANE PHOSPHOLIPID TRANSPORT SYSTEM ATP-BINDING PROTEIN MLAF"/>
    <property type="match status" value="1"/>
</dbReference>
<dbReference type="CDD" id="cd03261">
    <property type="entry name" value="ABC_Org_Solvent_Resistant"/>
    <property type="match status" value="1"/>
</dbReference>
<dbReference type="SMART" id="SM00382">
    <property type="entry name" value="AAA"/>
    <property type="match status" value="1"/>
</dbReference>
<feature type="domain" description="ABC transporter" evidence="4">
    <location>
        <begin position="43"/>
        <end position="279"/>
    </location>
</feature>